<evidence type="ECO:0000256" key="1">
    <source>
        <dbReference type="ARBA" id="ARBA00004167"/>
    </source>
</evidence>
<comment type="subcellular location">
    <subcellularLocation>
        <location evidence="1">Membrane</location>
        <topology evidence="1">Single-pass membrane protein</topology>
    </subcellularLocation>
</comment>
<sequence>MRQRARWPWILLFTTVLLSALVAFSPALLGRWVLSRLAQDAEISVEGVGGTLWSPSIRGARVALPGLNAQAEQADVRVTGIDPRTRTVRLNVAVRDATVNLKLSELLSSTDEQQDGGWKVVLSGVDVHSTRVNVNGQGLNVPNGSFSAARTGDGTLAVRGRTTEGELNADVVIGENNGVNTYRIDVDADARVLNHYWPGVTAGRITGRYLVGQGPVHGDLNLRGGALRVPDARFVVVRNIAGSARHRGDQIGIKLAGRGWNGPVNANGGVDLKARNWTLTADARPTVSGLAQALDTVGEGPMELRVTAGGWSTVRVKGYAKASGSFARVPFRDAKAEYTYLSRDGDKASQTNDLAFSALTALSGSQKLTARWAIGREGRASWVGDFGSQPLNVRGDINAENVVALSGATLGGPVSGTVALRGTRINAVLNPDYGEALARVALTGTPENLRAVVSGGQAGPFSLAGVVTYNERGLKADLGPVQLDLNRDLIGNWQAQNLSGLGVALNGSGRVNLSSGDVTGQLSARVPGLEETLTGPVSVNYVRQRGTFRPGAQRLVWNNRVFGASMRSLRLANGIRVSGDLNVTNDLRAYGVLRAQGEGFDVRAVGRGRTASLRGTAGGVTVLADTELQSPYRTAARVEGADIRGTLSVGRALTFTLVTGSQTARGTLEGYRLDATGRVDLGALRPLLGETDLSGTLDLNLAGLGGGADVNARVAGTQITGTLTRAVGPVNARLRVRAADGVEAQLAGQVYPDVQTSGIVRAQGQTLQASVSGPYDALRAQVTGQTTALALGGVTLPAQPVNLRATLTPDLSASGTWGGLRATYEADRGLIRLTGTQVANGIRVSGNLTVNRDLQAFGTLQAQGEGFDVRAVGRGRTASLRGTVNGVTVVADTGLQAPFRTVARVVGTDIRGTLSLDRGVNFSLETRGETARGSLNGNRLDATGRVDLGALRPLLGETDLSGTLDLNLAGLGGGADVNARVAGTQITGTLTRAVGPVNARLRVRAADGVEAQLAGQVYPDVQTSGIVRAQGQTLQASVSGPYDALRAQVTGRTGALTFNGVTVPAQGVNLRATLTPDLRVNGTWGGLQATYDADRGLVRLTGTQLLSAFGRTGQVQGSASWGPGFRGQVAARGTLEGYTLNLNGPWQALRVQASSREGLRASGTASLPDGRYDLRVRGAVANGLSVDGRVTGLGDQPRGSLRVFDAAGGSARVTLRSLSDFDINTAGLQIAGQTLRGSLRAQNGQLAGTLRAGPLTVVAAGGRLNATGEFAGQQVRASGRLTLPNQVSDVNVVVTGPYFTASATGDLDALRGTLRLNAQNFGADPALLTVPAQVFPLTASVTDLRVSAGGLTYTNGLWSGAQRIRYALNTQPGEARLTGNSKVLAALPTGPLGGQVTLLPALGGTVTTSLSPILGRLPQSVRPLVVPGQLVAQLTRNGALLRTNGTRYQGAPLNLDARLGWVRRITLAGTLTHPGTRVPLRYDGRTLTVRGASLDARTLEPVLSGARGRMNLDLNIPELDFERASGRALVDLSAQGERATGRLSLSRGQLSADLTSTIADRTIRVSGPLYPEANAVLSVDDVRGTLTGRAEQALILRAAGTVEGRTLNLSATATGLTGSQARLALSGSAAGAVVNLTAQQGQSTDLVGWGVAGSLNVPDLQALAGTSGRVSATLSGTLGDLRLNAAGTVGDVTFSAPASFQDGTLRLSGASAALNGVQARLSGTVFPALNLSARATLTDYLPGSYTAQVRGALRKPDISVQGKLQNTRSGLQAGGSAVTARLLGQDWKAGFTGAPLSGSLRGQLGTNALGGLQTARLTVHAPFISGDTTVRLDGTAGWNTLAGWTGSLRAVGDVPGGPLDAVLDGRGTLNVAARVGQGARSASLTGALSANLPLRPGGALTLQAFDVGALWGRTDQLRLTGGVTLAGRTWSALEAGFTGRVQDTAGDLSGDLGASYSAGDLSVRLAGPKVAGGALLRSGRYEATLRADTVRLARLLPAGLDVDALTFAGTLEARGSLNASPERIVLRNVALKGEQAQTGPFSLYGSATYTPTTLETALAGSLRGGLLRADGALPAGVRVTVRDLPTNYVGAASLGRGTLTADLTLRGAAADPTMTGTVNASTENLDALLTVAGRVRDPRLSARATLKGDASGTLYAEASDLDLQRGTLRTRVYGTVIQDQNRATLDLSGMWPRLAGTVQAQVDGIETPVILRGDAQGNYNVNAGELGSGRLTLTGGQGLVPGLKGQLALTPLPLVDGTGQLSVSATLGGTLLAPTLAGSLASRDAVAAGVELQNTTGTFSGTLAGLRGTLTQSGRTVATLEGPQAQLSDLRLNAAGSILSVSGNADLGGRTELSVGATGALKGTLNASYAAQALSLRGSLGGLQGLRAAVDVQASARTGWRGTARVTGGPQGVLSRPVQLSVSGPLNHPLVQGDAGLLGAGARIVANTSGVQVRLVDGPEASASGVVEVRPGETGAWRWSGAVSLSRPELSLNVTPSGPVDDPSVLLSVRRGDWRASGTAGLSGADLTVSDGERAGTLTWEDGQVATNLPGLNLARLGLDGLGGTLTAQGSVTTATQDGQVTLRISGLRTPYTLPYLGVDLDGEVSGNITLRAARPAVQASLALSSGTLNVTAAQGPDHWTGRVGGRLTREYGTLSVDVNADKGGLRGTLDAARFPLDLAGQNLRADGRVTLNGQTFEARLVARNTINGDTAGQVRVDASGGIADLVPTLQGALALQPTEDGYGLRATLSDLEIADLKIAPGLSGPVSGEANLRDGGGTFTLRSDVLKVGPRTLRARLEGTQVSGDWRIRGFLGQSEFTAGLNAGEVFGQGNLRGLPLGAAAAAALGTVPGEGVVTGVVRFRFPLADPQAGEATVVAERIRVSATSGQGKDAVTETLMGSGTLDYARRELRSINVQLSGAGTWDVRGQFTRERVDLTAQFTNTTFTPVLQLVPGLAELDPSLKGTITLSAAGTYDRPRGVLRAQNLSGTVAGLSLQVPSFSGDLPDSGAFTGGGRVLTGGTVGADLNVTLRGQLTLGDLSGTVITASGLLAPEALGALPNTTMTITQAAGNRWTVDAQSRSTNPAAGAGVLQLSGTVAPQWDLSVTARNYNLPLAVIYGRESILNADLRAVDDGDLVRVTGTADFLRLILGRVNAPEVIPAPGRTRTASEGGRTTDDYDSPLPPEFTTFPRPAEDGEAARPALPFLERLVFGDILLRAPNGIRVDENLARAEFSGSLVLSGTGARPLVRGDIVAQRGVIFLRENEFNITASTVNFSGESLYPRFTLNATGTVLAASTRQRVPVNLSVEGNFVTRPEGDRGLELNTVLSCAPSAATSSCSDPATGLVYTEAELYALVATGVPNLTALPNNLASLGASALQTALNVFVLGELERSLARAFGLDVFRLTPQLLNADGSVGATLTVGSYLTRELYLQYQVNLNGEGLINATYNTPDNRFTFQVSTPLNGLNLQSIRPSFSAGYNINPRTSVSIGVESAEASTRLRFGVTYRIGGR</sequence>
<evidence type="ECO:0000256" key="4">
    <source>
        <dbReference type="ARBA" id="ARBA00023136"/>
    </source>
</evidence>
<keyword evidence="3" id="KW-1133">Transmembrane helix</keyword>
<dbReference type="InterPro" id="IPR007452">
    <property type="entry name" value="TamB_C"/>
</dbReference>
<feature type="domain" description="Translocation and assembly module TamB C-terminal" evidence="6">
    <location>
        <begin position="3086"/>
        <end position="3487"/>
    </location>
</feature>
<dbReference type="EMBL" id="CP001114">
    <property type="protein sequence ID" value="ACO46577.1"/>
    <property type="molecule type" value="Genomic_DNA"/>
</dbReference>
<dbReference type="GO" id="GO:0009306">
    <property type="term" value="P:protein secretion"/>
    <property type="evidence" value="ECO:0007669"/>
    <property type="project" value="InterPro"/>
</dbReference>
<organism evidence="7 8">
    <name type="scientific">Deinococcus deserti (strain DSM 17065 / CIP 109153 / LMG 22923 / VCD115)</name>
    <dbReference type="NCBI Taxonomy" id="546414"/>
    <lineage>
        <taxon>Bacteria</taxon>
        <taxon>Thermotogati</taxon>
        <taxon>Deinococcota</taxon>
        <taxon>Deinococci</taxon>
        <taxon>Deinococcales</taxon>
        <taxon>Deinococcaceae</taxon>
        <taxon>Deinococcus</taxon>
    </lineage>
</organism>
<gene>
    <name evidence="7" type="ordered locus">Deide_16100</name>
</gene>
<evidence type="ECO:0000256" key="3">
    <source>
        <dbReference type="ARBA" id="ARBA00022989"/>
    </source>
</evidence>
<dbReference type="KEGG" id="ddr:Deide_16100"/>
<dbReference type="PaxDb" id="546414-Deide_16100"/>
<evidence type="ECO:0000313" key="7">
    <source>
        <dbReference type="EMBL" id="ACO46577.1"/>
    </source>
</evidence>
<evidence type="ECO:0000313" key="8">
    <source>
        <dbReference type="Proteomes" id="UP000002208"/>
    </source>
</evidence>
<dbReference type="OrthoDB" id="50957at2"/>
<dbReference type="Pfam" id="PF04357">
    <property type="entry name" value="TamB"/>
    <property type="match status" value="1"/>
</dbReference>
<dbReference type="RefSeq" id="WP_012693700.1">
    <property type="nucleotide sequence ID" value="NC_012526.1"/>
</dbReference>
<evidence type="ECO:0000256" key="2">
    <source>
        <dbReference type="ARBA" id="ARBA00022692"/>
    </source>
</evidence>
<feature type="region of interest" description="Disordered" evidence="5">
    <location>
        <begin position="3160"/>
        <end position="3182"/>
    </location>
</feature>
<proteinExistence type="predicted"/>
<keyword evidence="4" id="KW-0472">Membrane</keyword>
<protein>
    <recommendedName>
        <fullName evidence="6">Translocation and assembly module TamB C-terminal domain-containing protein</fullName>
    </recommendedName>
</protein>
<keyword evidence="2" id="KW-0812">Transmembrane</keyword>
<accession>C1CWL0</accession>
<name>C1CWL0_DEIDV</name>
<dbReference type="STRING" id="546414.Deide_16100"/>
<reference evidence="7 8" key="1">
    <citation type="journal article" date="2009" name="PLoS Genet.">
        <title>Alliance of proteomics and genomics to unravel the specificities of Sahara bacterium Deinococcus deserti.</title>
        <authorList>
            <person name="de Groot A."/>
            <person name="Dulermo R."/>
            <person name="Ortet P."/>
            <person name="Blanchard L."/>
            <person name="Guerin P."/>
            <person name="Fernandez B."/>
            <person name="Vacherie B."/>
            <person name="Dossat C."/>
            <person name="Jolivet E."/>
            <person name="Siguier P."/>
            <person name="Chandler M."/>
            <person name="Barakat M."/>
            <person name="Dedieu A."/>
            <person name="Barbe V."/>
            <person name="Heulin T."/>
            <person name="Sommer S."/>
            <person name="Achouak W."/>
            <person name="Armengaud J."/>
        </authorList>
    </citation>
    <scope>NUCLEOTIDE SEQUENCE [LARGE SCALE GENOMIC DNA]</scope>
    <source>
        <strain evidence="8">DSM 17065 / CIP 109153 / LMG 22923 / VCD115</strain>
    </source>
</reference>
<dbReference type="Proteomes" id="UP000002208">
    <property type="component" value="Chromosome"/>
</dbReference>
<evidence type="ECO:0000259" key="6">
    <source>
        <dbReference type="Pfam" id="PF04357"/>
    </source>
</evidence>
<dbReference type="eggNOG" id="COG2911">
    <property type="taxonomic scope" value="Bacteria"/>
</dbReference>
<dbReference type="HOGENOM" id="CLU_225540_0_0_0"/>
<evidence type="ECO:0000256" key="5">
    <source>
        <dbReference type="SAM" id="MobiDB-lite"/>
    </source>
</evidence>
<keyword evidence="8" id="KW-1185">Reference proteome</keyword>
<dbReference type="GO" id="GO:0005886">
    <property type="term" value="C:plasma membrane"/>
    <property type="evidence" value="ECO:0007669"/>
    <property type="project" value="InterPro"/>
</dbReference>